<name>A0ABT9UML8_9MICC</name>
<evidence type="ECO:0000313" key="1">
    <source>
        <dbReference type="EMBL" id="MDQ0120873.1"/>
    </source>
</evidence>
<dbReference type="EMBL" id="JAUSSY010000020">
    <property type="protein sequence ID" value="MDQ0120873.1"/>
    <property type="molecule type" value="Genomic_DNA"/>
</dbReference>
<evidence type="ECO:0008006" key="3">
    <source>
        <dbReference type="Google" id="ProtNLM"/>
    </source>
</evidence>
<comment type="caution">
    <text evidence="1">The sequence shown here is derived from an EMBL/GenBank/DDBJ whole genome shotgun (WGS) entry which is preliminary data.</text>
</comment>
<dbReference type="RefSeq" id="WP_307493192.1">
    <property type="nucleotide sequence ID" value="NZ_JAUSSY010000020.1"/>
</dbReference>
<organism evidence="1 2">
    <name type="scientific">Pseudarthrobacter defluvii</name>
    <dbReference type="NCBI Taxonomy" id="410837"/>
    <lineage>
        <taxon>Bacteria</taxon>
        <taxon>Bacillati</taxon>
        <taxon>Actinomycetota</taxon>
        <taxon>Actinomycetes</taxon>
        <taxon>Micrococcales</taxon>
        <taxon>Micrococcaceae</taxon>
        <taxon>Pseudarthrobacter</taxon>
    </lineage>
</organism>
<dbReference type="Proteomes" id="UP001226389">
    <property type="component" value="Unassembled WGS sequence"/>
</dbReference>
<keyword evidence="2" id="KW-1185">Reference proteome</keyword>
<proteinExistence type="predicted"/>
<sequence>MAAILAAVFSGLAWRAAHRQAESADRQLKMAQDADQKSEAAHVSAWLVMHRQVAKVYVRNGNGGPVYDVHCAVHLKPQEPTEEAGSLINIWADTWTALSPAAADVNDDEKIRLSIDGNAYNPEGEWRWEVKSNRHSLPLAQISSMKHWTLRDGGNGAHGLAVELEFRDSTGKKWKRSYDGRLLAQEEPDYAVGVQHSSN</sequence>
<reference evidence="1 2" key="1">
    <citation type="submission" date="2023-07" db="EMBL/GenBank/DDBJ databases">
        <title>Sorghum-associated microbial communities from plants grown in Nebraska, USA.</title>
        <authorList>
            <person name="Schachtman D."/>
        </authorList>
    </citation>
    <scope>NUCLEOTIDE SEQUENCE [LARGE SCALE GENOMIC DNA]</scope>
    <source>
        <strain evidence="1 2">DS994</strain>
    </source>
</reference>
<protein>
    <recommendedName>
        <fullName evidence="3">Pilin/secretion family protein with methylation motif</fullName>
    </recommendedName>
</protein>
<gene>
    <name evidence="1" type="ORF">J2T22_004083</name>
</gene>
<accession>A0ABT9UML8</accession>
<evidence type="ECO:0000313" key="2">
    <source>
        <dbReference type="Proteomes" id="UP001226389"/>
    </source>
</evidence>